<evidence type="ECO:0000256" key="2">
    <source>
        <dbReference type="ARBA" id="ARBA00005005"/>
    </source>
</evidence>
<comment type="similarity">
    <text evidence="3">Belongs to the acyl-CoA dehydrogenase family.</text>
</comment>
<dbReference type="EMBL" id="CP001707">
    <property type="protein sequence ID" value="ACV26219.1"/>
    <property type="molecule type" value="Genomic_DNA"/>
</dbReference>
<comment type="pathway">
    <text evidence="2">Lipid metabolism; fatty acid beta-oxidation.</text>
</comment>
<evidence type="ECO:0000259" key="18">
    <source>
        <dbReference type="Pfam" id="PF09317"/>
    </source>
</evidence>
<dbReference type="InterPro" id="IPR050741">
    <property type="entry name" value="Acyl-CoA_dehydrogenase"/>
</dbReference>
<sequence length="823" mass="91765">MMGLLQIVVMLLVVGFCAYQRMAMKKAMIINAVALVVLWIHGGFTWGLFISLLIFAVVATFYLLPDLRIDWISRKAYLFMQKVLPPMNETEKTALEAGDVWWEGDLFRGNPDWNKMLNITKPVLTEEEQSFVDNETEELCGMLDDWDIVHKRKDLPPEVWQFIKDKGFLGMIIPKEYGGKGFSALAHSTVVTKIATRSGSAAVTVMVPNSLGPGELLLHYGTQEQKDHYLPRLAKGEEIPCFALTSPVAGSDAGAIPDKGIVCKGKYNGKEVLGIKLTWNKRYITLAPVATIVGLAFKLYDPDNLIGDKEDYGITCALIPADHPGVEIGQRHLPMNQAFMNGTTTGKDVFIPMEMLIGGQEFAGQGWRMLMESLAAGRSISLPAMGTAVAKLSYRMTGAYSLVREQFKTPIGRFEGVEEAMARIAGLAYRTEASRVMTAGAVDLGIKPSVVSAIAKYHMTEMGREIMNHSMDIHGGRAIIMGERNYLANGYMSQPIGITVEGANILTRNLMIFGQGAIRCHPYVLREMMAAQLEDTEEGVKRFDSLLFRHIGYGVSNFARTFALGLSAAKFASKPVGGQTGKYYQHLTRMSSALALTSDIAMGILGGDLKRKERLSARLADVLSHLYMCSAVLKYYQDNDRPLADLPYVKWNMEYGLYKTQEAFYEFYENFPIKAVGKVLRFIAFPYGKSYHMPSDKLEQEIVKPMTQNCEIRDRITEYAYVGKTADDVTGRVELAFLKVLAADEVRRKLRKAMKAGDLDKNATNMERIEQAIEKGIIDKEEQQILVDAEEARMDVIQVDDYSHEEISGVVEDKPKKKKSKSS</sequence>
<name>C7RAA0_KANKD</name>
<dbReference type="GO" id="GO:0005737">
    <property type="term" value="C:cytoplasm"/>
    <property type="evidence" value="ECO:0007669"/>
    <property type="project" value="TreeGrafter"/>
</dbReference>
<evidence type="ECO:0000256" key="5">
    <source>
        <dbReference type="ARBA" id="ARBA00012040"/>
    </source>
</evidence>
<dbReference type="InterPro" id="IPR037069">
    <property type="entry name" value="AcylCoA_DH/ox_N_sf"/>
</dbReference>
<dbReference type="Gene3D" id="2.40.110.10">
    <property type="entry name" value="Butyryl-CoA Dehydrogenase, subunit A, domain 2"/>
    <property type="match status" value="1"/>
</dbReference>
<dbReference type="NCBIfam" id="NF007000">
    <property type="entry name" value="PRK09463.1"/>
    <property type="match status" value="1"/>
</dbReference>
<evidence type="ECO:0000259" key="16">
    <source>
        <dbReference type="Pfam" id="PF02770"/>
    </source>
</evidence>
<dbReference type="Gene3D" id="1.20.140.10">
    <property type="entry name" value="Butyryl-CoA Dehydrogenase, subunit A, domain 3"/>
    <property type="match status" value="1"/>
</dbReference>
<dbReference type="FunFam" id="1.20.140.10:FF:000009">
    <property type="entry name" value="Acyl-CoA dehydrogenase"/>
    <property type="match status" value="1"/>
</dbReference>
<feature type="transmembrane region" description="Helical" evidence="14">
    <location>
        <begin position="33"/>
        <end position="64"/>
    </location>
</feature>
<comment type="cofactor">
    <cofactor evidence="1">
        <name>FAD</name>
        <dbReference type="ChEBI" id="CHEBI:57692"/>
    </cofactor>
</comment>
<evidence type="ECO:0000256" key="1">
    <source>
        <dbReference type="ARBA" id="ARBA00001974"/>
    </source>
</evidence>
<dbReference type="SUPFAM" id="SSF56645">
    <property type="entry name" value="Acyl-CoA dehydrogenase NM domain-like"/>
    <property type="match status" value="1"/>
</dbReference>
<evidence type="ECO:0000256" key="7">
    <source>
        <dbReference type="ARBA" id="ARBA00022630"/>
    </source>
</evidence>
<dbReference type="InterPro" id="IPR013786">
    <property type="entry name" value="AcylCoA_DH/ox_N"/>
</dbReference>
<keyword evidence="11" id="KW-0443">Lipid metabolism</keyword>
<feature type="domain" description="Acyl-CoA dehydrogenase/oxidase N-terminal" evidence="17">
    <location>
        <begin position="132"/>
        <end position="237"/>
    </location>
</feature>
<dbReference type="PANTHER" id="PTHR48083">
    <property type="entry name" value="MEDIUM-CHAIN SPECIFIC ACYL-COA DEHYDROGENASE, MITOCHONDRIAL-RELATED"/>
    <property type="match status" value="1"/>
</dbReference>
<proteinExistence type="inferred from homology"/>
<evidence type="ECO:0000259" key="17">
    <source>
        <dbReference type="Pfam" id="PF02771"/>
    </source>
</evidence>
<dbReference type="OrthoDB" id="9802447at2"/>
<feature type="domain" description="Acyl-CoA oxidase/dehydrogenase middle" evidence="16">
    <location>
        <begin position="241"/>
        <end position="336"/>
    </location>
</feature>
<dbReference type="GO" id="GO:0050660">
    <property type="term" value="F:flavin adenine dinucleotide binding"/>
    <property type="evidence" value="ECO:0007669"/>
    <property type="project" value="InterPro"/>
</dbReference>
<comment type="catalytic activity">
    <reaction evidence="13">
        <text>a long-chain 2,3-saturated fatty acyl-CoA + oxidized [electron-transfer flavoprotein] + H(+) = a long-chain (2E)-enoyl-CoA + reduced [electron-transfer flavoprotein]</text>
        <dbReference type="Rhea" id="RHEA:17721"/>
        <dbReference type="Rhea" id="RHEA-COMP:10685"/>
        <dbReference type="Rhea" id="RHEA-COMP:10686"/>
        <dbReference type="ChEBI" id="CHEBI:15378"/>
        <dbReference type="ChEBI" id="CHEBI:57692"/>
        <dbReference type="ChEBI" id="CHEBI:58307"/>
        <dbReference type="ChEBI" id="CHEBI:83721"/>
        <dbReference type="ChEBI" id="CHEBI:83727"/>
        <dbReference type="EC" id="1.3.8.8"/>
    </reaction>
</comment>
<dbReference type="AlphaFoldDB" id="C7RAA0"/>
<keyword evidence="10" id="KW-0560">Oxidoreductase</keyword>
<evidence type="ECO:0000256" key="3">
    <source>
        <dbReference type="ARBA" id="ARBA00009347"/>
    </source>
</evidence>
<comment type="catalytic activity">
    <reaction evidence="12">
        <text>a medium-chain 2,3-saturated fatty acyl-CoA + oxidized [electron-transfer flavoprotein] + H(+) = a medium-chain (2E)-enoyl-CoA + reduced [electron-transfer flavoprotein]</text>
        <dbReference type="Rhea" id="RHEA:14477"/>
        <dbReference type="Rhea" id="RHEA-COMP:10685"/>
        <dbReference type="Rhea" id="RHEA-COMP:10686"/>
        <dbReference type="ChEBI" id="CHEBI:15378"/>
        <dbReference type="ChEBI" id="CHEBI:57692"/>
        <dbReference type="ChEBI" id="CHEBI:58307"/>
        <dbReference type="ChEBI" id="CHEBI:83723"/>
        <dbReference type="ChEBI" id="CHEBI:83726"/>
        <dbReference type="EC" id="1.3.8.7"/>
    </reaction>
</comment>
<dbReference type="InterPro" id="IPR006091">
    <property type="entry name" value="Acyl-CoA_Oxase/DH_mid-dom"/>
</dbReference>
<dbReference type="Pfam" id="PF00441">
    <property type="entry name" value="Acyl-CoA_dh_1"/>
    <property type="match status" value="1"/>
</dbReference>
<reference evidence="19 20" key="1">
    <citation type="journal article" date="2009" name="Stand. Genomic Sci.">
        <title>Complete genome sequence of Kangiella koreensis type strain (SW-125).</title>
        <authorList>
            <person name="Han C."/>
            <person name="Sikorski J."/>
            <person name="Lapidus A."/>
            <person name="Nolan M."/>
            <person name="Glavina Del Rio T."/>
            <person name="Tice H."/>
            <person name="Cheng J.F."/>
            <person name="Lucas S."/>
            <person name="Chen F."/>
            <person name="Copeland A."/>
            <person name="Ivanova N."/>
            <person name="Mavromatis K."/>
            <person name="Ovchinnikova G."/>
            <person name="Pati A."/>
            <person name="Bruce D."/>
            <person name="Goodwin L."/>
            <person name="Pitluck S."/>
            <person name="Chen A."/>
            <person name="Palaniappan K."/>
            <person name="Land M."/>
            <person name="Hauser L."/>
            <person name="Chang Y.J."/>
            <person name="Jeffries C.D."/>
            <person name="Chain P."/>
            <person name="Saunders E."/>
            <person name="Brettin T."/>
            <person name="Goker M."/>
            <person name="Tindall B.J."/>
            <person name="Bristow J."/>
            <person name="Eisen J.A."/>
            <person name="Markowitz V."/>
            <person name="Hugenholtz P."/>
            <person name="Kyrpides N.C."/>
            <person name="Klenk H.P."/>
            <person name="Detter J.C."/>
        </authorList>
    </citation>
    <scope>NUCLEOTIDE SEQUENCE [LARGE SCALE GENOMIC DNA]</scope>
    <source>
        <strain evidence="20">DSM 16069 / KCTC 12182 / SW-125</strain>
    </source>
</reference>
<keyword evidence="14" id="KW-1133">Transmembrane helix</keyword>
<keyword evidence="14" id="KW-0472">Membrane</keyword>
<evidence type="ECO:0000256" key="12">
    <source>
        <dbReference type="ARBA" id="ARBA00047882"/>
    </source>
</evidence>
<evidence type="ECO:0000313" key="20">
    <source>
        <dbReference type="Proteomes" id="UP000001231"/>
    </source>
</evidence>
<dbReference type="UniPathway" id="UPA00659"/>
<dbReference type="InterPro" id="IPR009075">
    <property type="entry name" value="AcylCo_DH/oxidase_C"/>
</dbReference>
<dbReference type="InterPro" id="IPR015396">
    <property type="entry name" value="FadE_C"/>
</dbReference>
<dbReference type="SUPFAM" id="SSF47203">
    <property type="entry name" value="Acyl-CoA dehydrogenase C-terminal domain-like"/>
    <property type="match status" value="1"/>
</dbReference>
<evidence type="ECO:0000256" key="13">
    <source>
        <dbReference type="ARBA" id="ARBA00049247"/>
    </source>
</evidence>
<feature type="domain" description="Acyl-CoA dehydrogenase C-terminal bacterial-type" evidence="18">
    <location>
        <begin position="518"/>
        <end position="802"/>
    </location>
</feature>
<evidence type="ECO:0000256" key="4">
    <source>
        <dbReference type="ARBA" id="ARBA00012033"/>
    </source>
</evidence>
<dbReference type="InterPro" id="IPR009100">
    <property type="entry name" value="AcylCoA_DH/oxidase_NM_dom_sf"/>
</dbReference>
<evidence type="ECO:0000256" key="6">
    <source>
        <dbReference type="ARBA" id="ARBA00020144"/>
    </source>
</evidence>
<evidence type="ECO:0000256" key="8">
    <source>
        <dbReference type="ARBA" id="ARBA00022827"/>
    </source>
</evidence>
<dbReference type="Gene3D" id="1.10.540.10">
    <property type="entry name" value="Acyl-CoA dehydrogenase/oxidase, N-terminal domain"/>
    <property type="match status" value="1"/>
</dbReference>
<organism evidence="19 20">
    <name type="scientific">Kangiella koreensis (strain DSM 16069 / JCM 12317 / KCTC 12182 / SW-125)</name>
    <dbReference type="NCBI Taxonomy" id="523791"/>
    <lineage>
        <taxon>Bacteria</taxon>
        <taxon>Pseudomonadati</taxon>
        <taxon>Pseudomonadota</taxon>
        <taxon>Gammaproteobacteria</taxon>
        <taxon>Kangiellales</taxon>
        <taxon>Kangiellaceae</taxon>
        <taxon>Kangiella</taxon>
    </lineage>
</organism>
<dbReference type="Pfam" id="PF09317">
    <property type="entry name" value="ACDH_C"/>
    <property type="match status" value="1"/>
</dbReference>
<evidence type="ECO:0000259" key="15">
    <source>
        <dbReference type="Pfam" id="PF00441"/>
    </source>
</evidence>
<evidence type="ECO:0000256" key="9">
    <source>
        <dbReference type="ARBA" id="ARBA00022832"/>
    </source>
</evidence>
<dbReference type="NCBIfam" id="NF009586">
    <property type="entry name" value="PRK13026.1"/>
    <property type="match status" value="1"/>
</dbReference>
<dbReference type="GO" id="GO:0033539">
    <property type="term" value="P:fatty acid beta-oxidation using acyl-CoA dehydrogenase"/>
    <property type="evidence" value="ECO:0007669"/>
    <property type="project" value="InterPro"/>
</dbReference>
<evidence type="ECO:0000256" key="14">
    <source>
        <dbReference type="SAM" id="Phobius"/>
    </source>
</evidence>
<keyword evidence="14" id="KW-0812">Transmembrane</keyword>
<keyword evidence="8" id="KW-0274">FAD</keyword>
<dbReference type="STRING" id="523791.Kkor_0799"/>
<feature type="domain" description="Acyl-CoA dehydrogenase/oxidase C-terminal" evidence="15">
    <location>
        <begin position="364"/>
        <end position="504"/>
    </location>
</feature>
<dbReference type="Pfam" id="PF02771">
    <property type="entry name" value="Acyl-CoA_dh_N"/>
    <property type="match status" value="1"/>
</dbReference>
<keyword evidence="7" id="KW-0285">Flavoprotein</keyword>
<dbReference type="eggNOG" id="COG1960">
    <property type="taxonomic scope" value="Bacteria"/>
</dbReference>
<keyword evidence="20" id="KW-1185">Reference proteome</keyword>
<dbReference type="Proteomes" id="UP000001231">
    <property type="component" value="Chromosome"/>
</dbReference>
<dbReference type="GO" id="GO:0004466">
    <property type="term" value="F:long-chain fatty acyl-CoA dehydrogenase activity"/>
    <property type="evidence" value="ECO:0007669"/>
    <property type="project" value="UniProtKB-EC"/>
</dbReference>
<dbReference type="InParanoid" id="C7RAA0"/>
<dbReference type="HOGENOM" id="CLU_012192_0_0_6"/>
<dbReference type="FunFam" id="2.40.110.10:FF:000010">
    <property type="entry name" value="Acyl-CoA dehydrogenase"/>
    <property type="match status" value="1"/>
</dbReference>
<dbReference type="PANTHER" id="PTHR48083:SF33">
    <property type="entry name" value="ACYL-COENZYME A DEHYDROGENASE"/>
    <property type="match status" value="1"/>
</dbReference>
<gene>
    <name evidence="19" type="ordered locus">Kkor_0799</name>
</gene>
<accession>C7RAA0</accession>
<dbReference type="Pfam" id="PF02770">
    <property type="entry name" value="Acyl-CoA_dh_M"/>
    <property type="match status" value="1"/>
</dbReference>
<dbReference type="FunFam" id="1.10.540.10:FF:000004">
    <property type="entry name" value="Acyl-CoA dehydrogenase"/>
    <property type="match status" value="1"/>
</dbReference>
<evidence type="ECO:0000256" key="10">
    <source>
        <dbReference type="ARBA" id="ARBA00023002"/>
    </source>
</evidence>
<dbReference type="InterPro" id="IPR036250">
    <property type="entry name" value="AcylCo_DH-like_C"/>
</dbReference>
<dbReference type="EC" id="1.3.8.8" evidence="5"/>
<dbReference type="InterPro" id="IPR046373">
    <property type="entry name" value="Acyl-CoA_Oxase/DH_mid-dom_sf"/>
</dbReference>
<protein>
    <recommendedName>
        <fullName evidence="6">Acyl-coenzyme A dehydrogenase</fullName>
        <ecNumber evidence="4">1.3.8.7</ecNumber>
        <ecNumber evidence="5">1.3.8.8</ecNumber>
    </recommendedName>
</protein>
<dbReference type="EC" id="1.3.8.7" evidence="4"/>
<dbReference type="KEGG" id="kko:Kkor_0799"/>
<evidence type="ECO:0000313" key="19">
    <source>
        <dbReference type="EMBL" id="ACV26219.1"/>
    </source>
</evidence>
<keyword evidence="9" id="KW-0276">Fatty acid metabolism</keyword>
<dbReference type="GO" id="GO:0070991">
    <property type="term" value="F:medium-chain fatty acyl-CoA dehydrogenase activity"/>
    <property type="evidence" value="ECO:0007669"/>
    <property type="project" value="UniProtKB-EC"/>
</dbReference>
<evidence type="ECO:0000256" key="11">
    <source>
        <dbReference type="ARBA" id="ARBA00023098"/>
    </source>
</evidence>